<organism evidence="1 2">
    <name type="scientific">Paludibaculum fermentans</name>
    <dbReference type="NCBI Taxonomy" id="1473598"/>
    <lineage>
        <taxon>Bacteria</taxon>
        <taxon>Pseudomonadati</taxon>
        <taxon>Acidobacteriota</taxon>
        <taxon>Terriglobia</taxon>
        <taxon>Bryobacterales</taxon>
        <taxon>Bryobacteraceae</taxon>
        <taxon>Paludibaculum</taxon>
    </lineage>
</organism>
<dbReference type="EMBL" id="CP063849">
    <property type="protein sequence ID" value="QOY89607.1"/>
    <property type="molecule type" value="Genomic_DNA"/>
</dbReference>
<dbReference type="Proteomes" id="UP000593892">
    <property type="component" value="Chromosome"/>
</dbReference>
<dbReference type="Gene3D" id="3.40.190.10">
    <property type="entry name" value="Periplasmic binding protein-like II"/>
    <property type="match status" value="2"/>
</dbReference>
<sequence>MSKPDYRTDSAGGWIERLSRRRAISLALGANPTFSGVLALSQDGVPVRLALSESVVGDVNLNDARAAMKVWISLITKELNVLIDPKLFSTTQEIYDRMHHGDLDAVALNILEYRQIADLLDSTQIVAAGGPAGLEQYLILVKKGGGFRQLSDLKGKRFCTLKSPRMCLAADWLATMLEEGHRGPADQFFSSMSVDAKFSRVVLPVFFGQSDACLTSKRGFETMCELNPQVARDLRVIASSPQMVLSFYIFRKNYQGLNRQKVIKAISGLRNTTAGQQLATLFQFDELTLRDAGCLTSALAILDAADRVRAQRGSAARKG</sequence>
<evidence type="ECO:0000313" key="1">
    <source>
        <dbReference type="EMBL" id="QOY89607.1"/>
    </source>
</evidence>
<dbReference type="SUPFAM" id="SSF53850">
    <property type="entry name" value="Periplasmic binding protein-like II"/>
    <property type="match status" value="1"/>
</dbReference>
<gene>
    <name evidence="1" type="ORF">IRI77_06550</name>
</gene>
<dbReference type="KEGG" id="pfer:IRI77_06550"/>
<dbReference type="AlphaFoldDB" id="A0A7S7NTQ8"/>
<name>A0A7S7NTQ8_PALFE</name>
<dbReference type="Pfam" id="PF12974">
    <property type="entry name" value="Phosphonate-bd"/>
    <property type="match status" value="1"/>
</dbReference>
<protein>
    <submittedName>
        <fullName evidence="1">PhnD/SsuA/transferrin family substrate-binding protein</fullName>
    </submittedName>
</protein>
<keyword evidence="2" id="KW-1185">Reference proteome</keyword>
<dbReference type="RefSeq" id="WP_194451269.1">
    <property type="nucleotide sequence ID" value="NZ_CP063849.1"/>
</dbReference>
<reference evidence="1 2" key="1">
    <citation type="submission" date="2020-10" db="EMBL/GenBank/DDBJ databases">
        <title>Complete genome sequence of Paludibaculum fermentans P105T, a facultatively anaerobic acidobacterium capable of dissimilatory Fe(III) reduction.</title>
        <authorList>
            <person name="Dedysh S.N."/>
            <person name="Beletsky A.V."/>
            <person name="Kulichevskaya I.S."/>
            <person name="Mardanov A.V."/>
            <person name="Ravin N.V."/>
        </authorList>
    </citation>
    <scope>NUCLEOTIDE SEQUENCE [LARGE SCALE GENOMIC DNA]</scope>
    <source>
        <strain evidence="1 2">P105</strain>
    </source>
</reference>
<accession>A0A7S7NTQ8</accession>
<evidence type="ECO:0000313" key="2">
    <source>
        <dbReference type="Proteomes" id="UP000593892"/>
    </source>
</evidence>
<proteinExistence type="predicted"/>